<dbReference type="GO" id="GO:0003700">
    <property type="term" value="F:DNA-binding transcription factor activity"/>
    <property type="evidence" value="ECO:0007669"/>
    <property type="project" value="InterPro"/>
</dbReference>
<feature type="domain" description="SIS" evidence="6">
    <location>
        <begin position="131"/>
        <end position="268"/>
    </location>
</feature>
<evidence type="ECO:0000256" key="4">
    <source>
        <dbReference type="ARBA" id="ARBA00023163"/>
    </source>
</evidence>
<gene>
    <name evidence="7" type="ORF">PCA31118_01657</name>
</gene>
<dbReference type="PANTHER" id="PTHR30514">
    <property type="entry name" value="GLUCOKINASE"/>
    <property type="match status" value="1"/>
</dbReference>
<protein>
    <submittedName>
        <fullName evidence="7">DNA-binding protein</fullName>
    </submittedName>
</protein>
<dbReference type="InterPro" id="IPR046348">
    <property type="entry name" value="SIS_dom_sf"/>
</dbReference>
<dbReference type="Gene3D" id="3.40.50.10490">
    <property type="entry name" value="Glucose-6-phosphate isomerase like protein, domain 1"/>
    <property type="match status" value="1"/>
</dbReference>
<dbReference type="Gene3D" id="1.10.10.10">
    <property type="entry name" value="Winged helix-like DNA-binding domain superfamily/Winged helix DNA-binding domain"/>
    <property type="match status" value="1"/>
</dbReference>
<dbReference type="PANTHER" id="PTHR30514:SF18">
    <property type="entry name" value="RPIR-FAMILY TRANSCRIPTIONAL REGULATOR"/>
    <property type="match status" value="1"/>
</dbReference>
<proteinExistence type="predicted"/>
<evidence type="ECO:0000259" key="5">
    <source>
        <dbReference type="PROSITE" id="PS51071"/>
    </source>
</evidence>
<reference evidence="7 8" key="1">
    <citation type="submission" date="2019-08" db="EMBL/GenBank/DDBJ databases">
        <authorList>
            <person name="Peeters C."/>
        </authorList>
    </citation>
    <scope>NUCLEOTIDE SEQUENCE [LARGE SCALE GENOMIC DNA]</scope>
    <source>
        <strain evidence="7 8">LMG 31118</strain>
    </source>
</reference>
<dbReference type="SUPFAM" id="SSF46689">
    <property type="entry name" value="Homeodomain-like"/>
    <property type="match status" value="1"/>
</dbReference>
<evidence type="ECO:0000256" key="2">
    <source>
        <dbReference type="ARBA" id="ARBA00023125"/>
    </source>
</evidence>
<dbReference type="EMBL" id="CABPSQ010000002">
    <property type="protein sequence ID" value="VVE64593.1"/>
    <property type="molecule type" value="Genomic_DNA"/>
</dbReference>
<dbReference type="CDD" id="cd05013">
    <property type="entry name" value="SIS_RpiR"/>
    <property type="match status" value="1"/>
</dbReference>
<keyword evidence="3" id="KW-0324">Glycolysis</keyword>
<evidence type="ECO:0000313" key="7">
    <source>
        <dbReference type="EMBL" id="VVE64593.1"/>
    </source>
</evidence>
<dbReference type="InterPro" id="IPR035472">
    <property type="entry name" value="RpiR-like_SIS"/>
</dbReference>
<dbReference type="RefSeq" id="WP_150624700.1">
    <property type="nucleotide sequence ID" value="NZ_CABPSQ010000002.1"/>
</dbReference>
<dbReference type="InterPro" id="IPR047640">
    <property type="entry name" value="RpiR-like"/>
</dbReference>
<name>A0A5E4ZWC2_9BURK</name>
<dbReference type="InterPro" id="IPR000281">
    <property type="entry name" value="HTH_RpiR"/>
</dbReference>
<evidence type="ECO:0000256" key="3">
    <source>
        <dbReference type="ARBA" id="ARBA00023152"/>
    </source>
</evidence>
<keyword evidence="4" id="KW-0804">Transcription</keyword>
<keyword evidence="8" id="KW-1185">Reference proteome</keyword>
<keyword evidence="2 7" id="KW-0238">DNA-binding</keyword>
<dbReference type="InterPro" id="IPR001347">
    <property type="entry name" value="SIS_dom"/>
</dbReference>
<dbReference type="Proteomes" id="UP000414136">
    <property type="component" value="Unassembled WGS sequence"/>
</dbReference>
<organism evidence="7 8">
    <name type="scientific">Pandoraea captiosa</name>
    <dbReference type="NCBI Taxonomy" id="2508302"/>
    <lineage>
        <taxon>Bacteria</taxon>
        <taxon>Pseudomonadati</taxon>
        <taxon>Pseudomonadota</taxon>
        <taxon>Betaproteobacteria</taxon>
        <taxon>Burkholderiales</taxon>
        <taxon>Burkholderiaceae</taxon>
        <taxon>Pandoraea</taxon>
    </lineage>
</organism>
<evidence type="ECO:0000313" key="8">
    <source>
        <dbReference type="Proteomes" id="UP000414136"/>
    </source>
</evidence>
<dbReference type="AlphaFoldDB" id="A0A5E4ZWC2"/>
<dbReference type="InterPro" id="IPR036388">
    <property type="entry name" value="WH-like_DNA-bd_sf"/>
</dbReference>
<dbReference type="SUPFAM" id="SSF53697">
    <property type="entry name" value="SIS domain"/>
    <property type="match status" value="1"/>
</dbReference>
<dbReference type="GO" id="GO:0003677">
    <property type="term" value="F:DNA binding"/>
    <property type="evidence" value="ECO:0007669"/>
    <property type="project" value="UniProtKB-KW"/>
</dbReference>
<dbReference type="Pfam" id="PF01380">
    <property type="entry name" value="SIS"/>
    <property type="match status" value="1"/>
</dbReference>
<dbReference type="PROSITE" id="PS51071">
    <property type="entry name" value="HTH_RPIR"/>
    <property type="match status" value="1"/>
</dbReference>
<dbReference type="PROSITE" id="PS51464">
    <property type="entry name" value="SIS"/>
    <property type="match status" value="1"/>
</dbReference>
<dbReference type="GO" id="GO:0006096">
    <property type="term" value="P:glycolytic process"/>
    <property type="evidence" value="ECO:0007669"/>
    <property type="project" value="UniProtKB-KW"/>
</dbReference>
<feature type="domain" description="HTH rpiR-type" evidence="5">
    <location>
        <begin position="5"/>
        <end position="81"/>
    </location>
</feature>
<evidence type="ECO:0000259" key="6">
    <source>
        <dbReference type="PROSITE" id="PS51464"/>
    </source>
</evidence>
<dbReference type="InterPro" id="IPR009057">
    <property type="entry name" value="Homeodomain-like_sf"/>
</dbReference>
<dbReference type="GO" id="GO:0097367">
    <property type="term" value="F:carbohydrate derivative binding"/>
    <property type="evidence" value="ECO:0007669"/>
    <property type="project" value="InterPro"/>
</dbReference>
<sequence>MKPRSPLADEIEQAFATMPAQLQAAARFVIDNPEDVALLSMREQAKRAGVPPATMIRLAQRLDYAGYDEIRAVHAESVRRQSTGVASRAKEQIAGHRAKGQAGIAVKFVESAARHVDALGSASSLPALVAAAKRIASARRIYVVGLRPSYAVAFHLSHLLELIGLDVRMLEGPGGTGIDRLAGAGDADVLVGISVHPYTRETLRLAEITRELGCYQVAITDSVVSPLAKNANVAVIVGIESPSFFHSMTSSVAAVEALAALAAAECGEHALRALEVRDQHFKELELFLMPRPKRRLQRVEKVRQRKRAPERSS</sequence>
<evidence type="ECO:0000256" key="1">
    <source>
        <dbReference type="ARBA" id="ARBA00023015"/>
    </source>
</evidence>
<dbReference type="OrthoDB" id="9814005at2"/>
<accession>A0A5E4ZWC2</accession>
<keyword evidence="1" id="KW-0805">Transcription regulation</keyword>